<feature type="transmembrane region" description="Helical" evidence="1">
    <location>
        <begin position="92"/>
        <end position="109"/>
    </location>
</feature>
<feature type="transmembrane region" description="Helical" evidence="1">
    <location>
        <begin position="166"/>
        <end position="184"/>
    </location>
</feature>
<proteinExistence type="predicted"/>
<accession>A0A1G9W499</accession>
<evidence type="ECO:0000256" key="1">
    <source>
        <dbReference type="SAM" id="Phobius"/>
    </source>
</evidence>
<gene>
    <name evidence="2" type="ORF">SAMN05192585_10532</name>
</gene>
<feature type="transmembrane region" description="Helical" evidence="1">
    <location>
        <begin position="61"/>
        <end position="80"/>
    </location>
</feature>
<evidence type="ECO:0000313" key="2">
    <source>
        <dbReference type="EMBL" id="SDM79037.1"/>
    </source>
</evidence>
<dbReference type="AlphaFoldDB" id="A0A1G9W499"/>
<organism evidence="2 3">
    <name type="scientific">Acetanaerobacterium elongatum</name>
    <dbReference type="NCBI Taxonomy" id="258515"/>
    <lineage>
        <taxon>Bacteria</taxon>
        <taxon>Bacillati</taxon>
        <taxon>Bacillota</taxon>
        <taxon>Clostridia</taxon>
        <taxon>Eubacteriales</taxon>
        <taxon>Oscillospiraceae</taxon>
        <taxon>Acetanaerobacterium</taxon>
    </lineage>
</organism>
<dbReference type="EMBL" id="FNID01000005">
    <property type="protein sequence ID" value="SDM79037.1"/>
    <property type="molecule type" value="Genomic_DNA"/>
</dbReference>
<evidence type="ECO:0000313" key="3">
    <source>
        <dbReference type="Proteomes" id="UP000199182"/>
    </source>
</evidence>
<dbReference type="OrthoDB" id="2942551at2"/>
<protein>
    <submittedName>
        <fullName evidence="2">Uncharacterized protein</fullName>
    </submittedName>
</protein>
<keyword evidence="1" id="KW-0472">Membrane</keyword>
<keyword evidence="1" id="KW-1133">Transmembrane helix</keyword>
<keyword evidence="3" id="KW-1185">Reference proteome</keyword>
<dbReference type="Pfam" id="PF09997">
    <property type="entry name" value="DUF2238"/>
    <property type="match status" value="1"/>
</dbReference>
<dbReference type="RefSeq" id="WP_092638169.1">
    <property type="nucleotide sequence ID" value="NZ_FNID01000005.1"/>
</dbReference>
<name>A0A1G9W499_9FIRM</name>
<dbReference type="STRING" id="258515.SAMN05192585_10532"/>
<sequence length="185" mass="20663">MAHHNFVLLLVMVYTLLELLSIVLLARKRRLKYTAESVLVYAAFAIFLFFEYTGVFHTREFILIFVIATVVLHTLVGEALDIYHKSKVFDFWLHLLGVFSFAMFIYSIINNVLKPAALPGLYIAIYITALGTALGALFEIYEFVGDITSKSPLPSQHGLRDTDTDLIANTIGAILAGITSLFIAL</sequence>
<dbReference type="InterPro" id="IPR014509">
    <property type="entry name" value="YjdF-like"/>
</dbReference>
<feature type="transmembrane region" description="Helical" evidence="1">
    <location>
        <begin position="6"/>
        <end position="26"/>
    </location>
</feature>
<keyword evidence="1" id="KW-0812">Transmembrane</keyword>
<feature type="transmembrane region" description="Helical" evidence="1">
    <location>
        <begin position="121"/>
        <end position="145"/>
    </location>
</feature>
<reference evidence="2 3" key="1">
    <citation type="submission" date="2016-10" db="EMBL/GenBank/DDBJ databases">
        <authorList>
            <person name="de Groot N.N."/>
        </authorList>
    </citation>
    <scope>NUCLEOTIDE SEQUENCE [LARGE SCALE GENOMIC DNA]</scope>
    <source>
        <strain evidence="2 3">CGMCC 1.5012</strain>
    </source>
</reference>
<dbReference type="Proteomes" id="UP000199182">
    <property type="component" value="Unassembled WGS sequence"/>
</dbReference>
<feature type="transmembrane region" description="Helical" evidence="1">
    <location>
        <begin position="38"/>
        <end position="55"/>
    </location>
</feature>